<dbReference type="OrthoDB" id="24954at2157"/>
<dbReference type="SUPFAM" id="SSF51556">
    <property type="entry name" value="Metallo-dependent hydrolases"/>
    <property type="match status" value="1"/>
</dbReference>
<dbReference type="CDD" id="cd01299">
    <property type="entry name" value="Met_dep_hydrolase_A"/>
    <property type="match status" value="1"/>
</dbReference>
<gene>
    <name evidence="2" type="ORF">AUR64_11190</name>
</gene>
<sequence length="397" mass="41396">MPEGRNRGAKKFDLLLHGDLWDAEHGRRSDRWVGVADGDIVTISTDRPGDAAVVYEAALFTPGLVDMHVHLVWDGSDDPVATLHTESEQDLVVRAVETARAQLAGGVTTVRDVGSVDDVAITVARAIRAGRIPGPRVLASGRTVIITDGHDPFWGRESDGPDECRRAVRELRGAGADLIKVSATGGVYGQAVGEDPGVAELSRAELDAIVDEAHRFGLPVAAHAVGTEGIRNAVEAGVDTIEHGNLMDDATLGSLVDAGLAYDPTLFVYREIATSDDVPPYARANAEGVAERHWEVFEAALAADARVIAGSDAGSPGTPHPSLHRELGCLVDGGMTESEALTAATLTAATELGVPELGVVEDGTSADVVGFAADPLADITETGRPSVVVKDGAVVPR</sequence>
<dbReference type="InterPro" id="IPR011059">
    <property type="entry name" value="Metal-dep_hydrolase_composite"/>
</dbReference>
<dbReference type="InterPro" id="IPR032466">
    <property type="entry name" value="Metal_Hydrolase"/>
</dbReference>
<evidence type="ECO:0000313" key="3">
    <source>
        <dbReference type="Proteomes" id="UP000054387"/>
    </source>
</evidence>
<dbReference type="Pfam" id="PF01979">
    <property type="entry name" value="Amidohydro_1"/>
    <property type="match status" value="1"/>
</dbReference>
<proteinExistence type="predicted"/>
<organism evidence="2 3">
    <name type="scientific">Haloprofundus marisrubri</name>
    <dbReference type="NCBI Taxonomy" id="1514971"/>
    <lineage>
        <taxon>Archaea</taxon>
        <taxon>Methanobacteriati</taxon>
        <taxon>Methanobacteriota</taxon>
        <taxon>Stenosarchaea group</taxon>
        <taxon>Halobacteria</taxon>
        <taxon>Halobacteriales</taxon>
        <taxon>Haloferacaceae</taxon>
        <taxon>Haloprofundus</taxon>
    </lineage>
</organism>
<dbReference type="RefSeq" id="WP_058581506.1">
    <property type="nucleotide sequence ID" value="NZ_LOPU01000018.1"/>
</dbReference>
<dbReference type="InterPro" id="IPR057744">
    <property type="entry name" value="OTAase-like"/>
</dbReference>
<protein>
    <submittedName>
        <fullName evidence="2">Amidohydrolase</fullName>
    </submittedName>
</protein>
<dbReference type="InterPro" id="IPR006680">
    <property type="entry name" value="Amidohydro-rel"/>
</dbReference>
<dbReference type="PANTHER" id="PTHR43135:SF3">
    <property type="entry name" value="ALPHA-D-RIBOSE 1-METHYLPHOSPHONATE 5-TRIPHOSPHATE DIPHOSPHATASE"/>
    <property type="match status" value="1"/>
</dbReference>
<dbReference type="PANTHER" id="PTHR43135">
    <property type="entry name" value="ALPHA-D-RIBOSE 1-METHYLPHOSPHONATE 5-TRIPHOSPHATE DIPHOSPHATASE"/>
    <property type="match status" value="1"/>
</dbReference>
<dbReference type="EMBL" id="LOPU01000018">
    <property type="protein sequence ID" value="KTG10151.1"/>
    <property type="molecule type" value="Genomic_DNA"/>
</dbReference>
<evidence type="ECO:0000313" key="2">
    <source>
        <dbReference type="EMBL" id="KTG10151.1"/>
    </source>
</evidence>
<name>A0A0W1R9V3_9EURY</name>
<dbReference type="GO" id="GO:0016810">
    <property type="term" value="F:hydrolase activity, acting on carbon-nitrogen (but not peptide) bonds"/>
    <property type="evidence" value="ECO:0007669"/>
    <property type="project" value="InterPro"/>
</dbReference>
<dbReference type="Proteomes" id="UP000054387">
    <property type="component" value="Unassembled WGS sequence"/>
</dbReference>
<dbReference type="Gene3D" id="3.20.20.140">
    <property type="entry name" value="Metal-dependent hydrolases"/>
    <property type="match status" value="1"/>
</dbReference>
<keyword evidence="3" id="KW-1185">Reference proteome</keyword>
<dbReference type="AlphaFoldDB" id="A0A0W1R9V3"/>
<feature type="domain" description="Amidohydrolase-related" evidence="1">
    <location>
        <begin position="61"/>
        <end position="395"/>
    </location>
</feature>
<dbReference type="STRING" id="1514971.AUR64_11190"/>
<evidence type="ECO:0000259" key="1">
    <source>
        <dbReference type="Pfam" id="PF01979"/>
    </source>
</evidence>
<accession>A0A0W1R9V3</accession>
<dbReference type="Gene3D" id="2.30.40.10">
    <property type="entry name" value="Urease, subunit C, domain 1"/>
    <property type="match status" value="1"/>
</dbReference>
<reference evidence="2 3" key="1">
    <citation type="submission" date="2015-12" db="EMBL/GenBank/DDBJ databases">
        <title>Haloprofundus marisrubri gen. nov., sp. nov., an extremely halophilic archaeon isolated from the Discovery deep brine-seawater interface in the Red Sea.</title>
        <authorList>
            <person name="Zhang G."/>
            <person name="Stingl U."/>
            <person name="Rashid M."/>
        </authorList>
    </citation>
    <scope>NUCLEOTIDE SEQUENCE [LARGE SCALE GENOMIC DNA]</scope>
    <source>
        <strain evidence="2 3">SB9</strain>
    </source>
</reference>
<dbReference type="InterPro" id="IPR051781">
    <property type="entry name" value="Metallo-dep_Hydrolase"/>
</dbReference>
<keyword evidence="2" id="KW-0378">Hydrolase</keyword>
<dbReference type="SUPFAM" id="SSF51338">
    <property type="entry name" value="Composite domain of metallo-dependent hydrolases"/>
    <property type="match status" value="1"/>
</dbReference>
<comment type="caution">
    <text evidence="2">The sequence shown here is derived from an EMBL/GenBank/DDBJ whole genome shotgun (WGS) entry which is preliminary data.</text>
</comment>